<dbReference type="GO" id="GO:0016020">
    <property type="term" value="C:membrane"/>
    <property type="evidence" value="ECO:0007669"/>
    <property type="project" value="InterPro"/>
</dbReference>
<dbReference type="Pfam" id="PF03616">
    <property type="entry name" value="Glt_symporter"/>
    <property type="match status" value="1"/>
</dbReference>
<dbReference type="OrthoDB" id="9801557at2"/>
<sequence>MSFGPYDLVMDFALMSLLLLVAQYLRGKVKIIQKLYMPSSLIAGFIGLFLGHQFLDVLPFSDYLAEYPYLLVVVLFATLFIGREKIKSFGGMVDKVGDTFTLNLAAEVGGFGTALLLGGFLIRRFFPATPDAFPLLQPAGFVGGHGYAAAIGGSLETLLDWEGAVPIGQTFATIGLVSAVLFGLLIINIATRMNATRFVSTMEELPDSMRTGLVPENKRNSMGDETVNPMSIDPLTWHVLLVLIATAGGYYGFHAFSALPFEVDLPMMALSMLAGVILHFSLNFVGLGDYVDRRVIKRIGSSSTDYLVAFGVASIDISIVMQYVTPLIIMIVIGILYNILFLTFAGRKLFQNFWFERSIFCFGWTTGVVAMGVTLLRVVDPEFSSGTLEDYGMAYVFISIIELGIVAFTPILAAQGYVLSTGAVLMLGWAFLLFITGKKYGVRSEKVDEMRPGEEEIITGQQAQ</sequence>
<feature type="transmembrane region" description="Helical" evidence="1">
    <location>
        <begin position="391"/>
        <end position="411"/>
    </location>
</feature>
<feature type="transmembrane region" description="Helical" evidence="1">
    <location>
        <begin position="265"/>
        <end position="285"/>
    </location>
</feature>
<dbReference type="AlphaFoldDB" id="A0A1G9GVL2"/>
<evidence type="ECO:0000313" key="2">
    <source>
        <dbReference type="EMBL" id="SDL04707.1"/>
    </source>
</evidence>
<evidence type="ECO:0000256" key="1">
    <source>
        <dbReference type="SAM" id="Phobius"/>
    </source>
</evidence>
<organism evidence="2 3">
    <name type="scientific">Halarsenatibacter silvermanii</name>
    <dbReference type="NCBI Taxonomy" id="321763"/>
    <lineage>
        <taxon>Bacteria</taxon>
        <taxon>Bacillati</taxon>
        <taxon>Bacillota</taxon>
        <taxon>Clostridia</taxon>
        <taxon>Halanaerobiales</taxon>
        <taxon>Halarsenatibacteraceae</taxon>
        <taxon>Halarsenatibacter</taxon>
    </lineage>
</organism>
<feature type="transmembrane region" description="Helical" evidence="1">
    <location>
        <begin position="306"/>
        <end position="337"/>
    </location>
</feature>
<feature type="transmembrane region" description="Helical" evidence="1">
    <location>
        <begin position="417"/>
        <end position="436"/>
    </location>
</feature>
<dbReference type="GO" id="GO:0015813">
    <property type="term" value="P:L-glutamate transmembrane transport"/>
    <property type="evidence" value="ECO:0007669"/>
    <property type="project" value="InterPro"/>
</dbReference>
<feature type="transmembrane region" description="Helical" evidence="1">
    <location>
        <begin position="37"/>
        <end position="55"/>
    </location>
</feature>
<protein>
    <submittedName>
        <fullName evidence="2">Glutamate:Na+ symporter, ESS family</fullName>
    </submittedName>
</protein>
<dbReference type="PANTHER" id="PTHR36178">
    <property type="entry name" value="SLR0625 PROTEIN"/>
    <property type="match status" value="1"/>
</dbReference>
<keyword evidence="1" id="KW-0472">Membrane</keyword>
<keyword evidence="1" id="KW-0812">Transmembrane</keyword>
<dbReference type="EMBL" id="FNGO01000001">
    <property type="protein sequence ID" value="SDL04707.1"/>
    <property type="molecule type" value="Genomic_DNA"/>
</dbReference>
<feature type="transmembrane region" description="Helical" evidence="1">
    <location>
        <begin position="235"/>
        <end position="253"/>
    </location>
</feature>
<dbReference type="STRING" id="321763.SAMN04488692_10118"/>
<feature type="transmembrane region" description="Helical" evidence="1">
    <location>
        <begin position="6"/>
        <end position="25"/>
    </location>
</feature>
<feature type="transmembrane region" description="Helical" evidence="1">
    <location>
        <begin position="104"/>
        <end position="126"/>
    </location>
</feature>
<evidence type="ECO:0000313" key="3">
    <source>
        <dbReference type="Proteomes" id="UP000199476"/>
    </source>
</evidence>
<feature type="transmembrane region" description="Helical" evidence="1">
    <location>
        <begin position="67"/>
        <end position="83"/>
    </location>
</feature>
<dbReference type="InterPro" id="IPR004445">
    <property type="entry name" value="GltS"/>
</dbReference>
<dbReference type="PANTHER" id="PTHR36178:SF1">
    <property type="entry name" value="SODIUM_GLUTAMATE SYMPORTER"/>
    <property type="match status" value="1"/>
</dbReference>
<feature type="transmembrane region" description="Helical" evidence="1">
    <location>
        <begin position="357"/>
        <end position="379"/>
    </location>
</feature>
<proteinExistence type="predicted"/>
<keyword evidence="3" id="KW-1185">Reference proteome</keyword>
<dbReference type="Proteomes" id="UP000199476">
    <property type="component" value="Unassembled WGS sequence"/>
</dbReference>
<dbReference type="GO" id="GO:0015501">
    <property type="term" value="F:glutamate:sodium symporter activity"/>
    <property type="evidence" value="ECO:0007669"/>
    <property type="project" value="InterPro"/>
</dbReference>
<dbReference type="RefSeq" id="WP_089757453.1">
    <property type="nucleotide sequence ID" value="NZ_FNGO01000001.1"/>
</dbReference>
<accession>A0A1G9GVL2</accession>
<reference evidence="2 3" key="1">
    <citation type="submission" date="2016-10" db="EMBL/GenBank/DDBJ databases">
        <authorList>
            <person name="de Groot N.N."/>
        </authorList>
    </citation>
    <scope>NUCLEOTIDE SEQUENCE [LARGE SCALE GENOMIC DNA]</scope>
    <source>
        <strain evidence="2 3">SLAS-1</strain>
    </source>
</reference>
<keyword evidence="1" id="KW-1133">Transmembrane helix</keyword>
<gene>
    <name evidence="2" type="ORF">SAMN04488692_10118</name>
</gene>
<feature type="transmembrane region" description="Helical" evidence="1">
    <location>
        <begin position="167"/>
        <end position="187"/>
    </location>
</feature>
<name>A0A1G9GVL2_9FIRM</name>